<reference evidence="4" key="2">
    <citation type="submission" date="2020-09" db="EMBL/GenBank/DDBJ databases">
        <authorList>
            <person name="Sun Q."/>
            <person name="Zhou Y."/>
        </authorList>
    </citation>
    <scope>NUCLEOTIDE SEQUENCE</scope>
    <source>
        <strain evidence="4">CGMCC 4.7110</strain>
    </source>
</reference>
<keyword evidence="2" id="KW-0472">Membrane</keyword>
<feature type="transmembrane region" description="Helical" evidence="2">
    <location>
        <begin position="161"/>
        <end position="185"/>
    </location>
</feature>
<comment type="caution">
    <text evidence="4">The sequence shown here is derived from an EMBL/GenBank/DDBJ whole genome shotgun (WGS) entry which is preliminary data.</text>
</comment>
<feature type="signal peptide" evidence="3">
    <location>
        <begin position="1"/>
        <end position="44"/>
    </location>
</feature>
<dbReference type="RefSeq" id="WP_189269312.1">
    <property type="nucleotide sequence ID" value="NZ_BMML01000044.1"/>
</dbReference>
<feature type="region of interest" description="Disordered" evidence="1">
    <location>
        <begin position="121"/>
        <end position="154"/>
    </location>
</feature>
<dbReference type="Proteomes" id="UP000653411">
    <property type="component" value="Unassembled WGS sequence"/>
</dbReference>
<protein>
    <submittedName>
        <fullName evidence="4">Uncharacterized protein</fullName>
    </submittedName>
</protein>
<feature type="chain" id="PRO_5038033465" evidence="3">
    <location>
        <begin position="45"/>
        <end position="475"/>
    </location>
</feature>
<evidence type="ECO:0000256" key="2">
    <source>
        <dbReference type="SAM" id="Phobius"/>
    </source>
</evidence>
<evidence type="ECO:0000313" key="5">
    <source>
        <dbReference type="Proteomes" id="UP000653411"/>
    </source>
</evidence>
<dbReference type="AlphaFoldDB" id="A0A917XPE3"/>
<accession>A0A917XPE3</accession>
<organism evidence="4 5">
    <name type="scientific">Streptomyces fuscichromogenes</name>
    <dbReference type="NCBI Taxonomy" id="1324013"/>
    <lineage>
        <taxon>Bacteria</taxon>
        <taxon>Bacillati</taxon>
        <taxon>Actinomycetota</taxon>
        <taxon>Actinomycetes</taxon>
        <taxon>Kitasatosporales</taxon>
        <taxon>Streptomycetaceae</taxon>
        <taxon>Streptomyces</taxon>
    </lineage>
</organism>
<sequence length="475" mass="49206">MSDSPGSRPGSGARLATARRLLQALTGLLLVCLAVFGAPAAAMAADGDLVKVFVVQDPAQTGGTLVTLGAIAKSTLGDESRAGDIFTLNRGLTQKDGSSLNSPDEALHPGWILRLPEDASGPDVQLARDTSGGQTAGSGNQVDGTAAPTDGSSSTGNTAVFTIPLASAIAVASAFVLALVTAAIVSRRGIKAWAAAFGRAMRRLGDPARRRRRLAVRRSIGSRFAADADSVRRAYEALGDFAATPQRPAVPVHALRVDESGAMAWLDTAEAPDDTWALVDGACWQRSASNVGWLDRPDAVPQANTGEALLVRVGTDEADCPVFVDLSRLDGVLSVTGNAAVARDVVQNLLAEVARNRPETPITVLGGADGSPLPAVPPTLRQLPRVEQPLLRADTTTPSIIRSPSNRHPVVGVVVVAGTPGPRETAELEALCGPQGSGWTGFVYGDAVGAHWQWHADEEGCVTVPVLPLRLTVPA</sequence>
<dbReference type="EMBL" id="BMML01000044">
    <property type="protein sequence ID" value="GGN44765.1"/>
    <property type="molecule type" value="Genomic_DNA"/>
</dbReference>
<name>A0A917XPE3_9ACTN</name>
<evidence type="ECO:0000256" key="3">
    <source>
        <dbReference type="SAM" id="SignalP"/>
    </source>
</evidence>
<gene>
    <name evidence="4" type="ORF">GCM10011578_096070</name>
</gene>
<keyword evidence="5" id="KW-1185">Reference proteome</keyword>
<keyword evidence="3" id="KW-0732">Signal</keyword>
<evidence type="ECO:0000256" key="1">
    <source>
        <dbReference type="SAM" id="MobiDB-lite"/>
    </source>
</evidence>
<keyword evidence="2" id="KW-0812">Transmembrane</keyword>
<feature type="compositionally biased region" description="Polar residues" evidence="1">
    <location>
        <begin position="131"/>
        <end position="143"/>
    </location>
</feature>
<reference evidence="4" key="1">
    <citation type="journal article" date="2014" name="Int. J. Syst. Evol. Microbiol.">
        <title>Complete genome sequence of Corynebacterium casei LMG S-19264T (=DSM 44701T), isolated from a smear-ripened cheese.</title>
        <authorList>
            <consortium name="US DOE Joint Genome Institute (JGI-PGF)"/>
            <person name="Walter F."/>
            <person name="Albersmeier A."/>
            <person name="Kalinowski J."/>
            <person name="Ruckert C."/>
        </authorList>
    </citation>
    <scope>NUCLEOTIDE SEQUENCE</scope>
    <source>
        <strain evidence="4">CGMCC 4.7110</strain>
    </source>
</reference>
<keyword evidence="2" id="KW-1133">Transmembrane helix</keyword>
<evidence type="ECO:0000313" key="4">
    <source>
        <dbReference type="EMBL" id="GGN44765.1"/>
    </source>
</evidence>
<proteinExistence type="predicted"/>